<keyword evidence="2" id="KW-1185">Reference proteome</keyword>
<dbReference type="AlphaFoldDB" id="A0A4Q2S194"/>
<evidence type="ECO:0008006" key="3">
    <source>
        <dbReference type="Google" id="ProtNLM"/>
    </source>
</evidence>
<organism evidence="1 2">
    <name type="scientific">Nocardioides oleivorans</name>
    <dbReference type="NCBI Taxonomy" id="273676"/>
    <lineage>
        <taxon>Bacteria</taxon>
        <taxon>Bacillati</taxon>
        <taxon>Actinomycetota</taxon>
        <taxon>Actinomycetes</taxon>
        <taxon>Propionibacteriales</taxon>
        <taxon>Nocardioidaceae</taxon>
        <taxon>Nocardioides</taxon>
    </lineage>
</organism>
<protein>
    <recommendedName>
        <fullName evidence="3">EVE domain-containing protein</fullName>
    </recommendedName>
</protein>
<reference evidence="1 2" key="1">
    <citation type="submission" date="2019-01" db="EMBL/GenBank/DDBJ databases">
        <title>Novel species of Nocardioides.</title>
        <authorList>
            <person name="Liu Q."/>
            <person name="Xin Y.-H."/>
        </authorList>
    </citation>
    <scope>NUCLEOTIDE SEQUENCE [LARGE SCALE GENOMIC DNA]</scope>
    <source>
        <strain evidence="1 2">CGMCC 4.6882</strain>
    </source>
</reference>
<evidence type="ECO:0000313" key="1">
    <source>
        <dbReference type="EMBL" id="RYB93783.1"/>
    </source>
</evidence>
<comment type="caution">
    <text evidence="1">The sequence shown here is derived from an EMBL/GenBank/DDBJ whole genome shotgun (WGS) entry which is preliminary data.</text>
</comment>
<evidence type="ECO:0000313" key="2">
    <source>
        <dbReference type="Proteomes" id="UP000294071"/>
    </source>
</evidence>
<dbReference type="RefSeq" id="WP_129399141.1">
    <property type="nucleotide sequence ID" value="NZ_SDWT01000001.1"/>
</dbReference>
<accession>A0A4Q2S194</accession>
<name>A0A4Q2S194_9ACTN</name>
<dbReference type="OrthoDB" id="4464348at2"/>
<dbReference type="EMBL" id="SDWT01000001">
    <property type="protein sequence ID" value="RYB93783.1"/>
    <property type="molecule type" value="Genomic_DNA"/>
</dbReference>
<proteinExistence type="predicted"/>
<dbReference type="Proteomes" id="UP000294071">
    <property type="component" value="Unassembled WGS sequence"/>
</dbReference>
<gene>
    <name evidence="1" type="ORF">EUA93_05050</name>
</gene>
<sequence length="146" mass="15678">MTAPLAQAVTEGDLGAWVIKARGSEPSTQEHVRSGFVQASSWCVRRSYRTDLVRAGQPVLLWVSGREAAAPAGIHARGSTTGVVTGDRMPVRLESLPRPLLRSELAGHPALEALEVLRMPAGSNPSFVSRDQLVVLQELGLDLRCT</sequence>